<evidence type="ECO:0000256" key="6">
    <source>
        <dbReference type="ARBA" id="ARBA00022777"/>
    </source>
</evidence>
<dbReference type="Pfam" id="PF08544">
    <property type="entry name" value="GHMP_kinases_C"/>
    <property type="match status" value="1"/>
</dbReference>
<evidence type="ECO:0000259" key="11">
    <source>
        <dbReference type="Pfam" id="PF08544"/>
    </source>
</evidence>
<evidence type="ECO:0000256" key="7">
    <source>
        <dbReference type="ARBA" id="ARBA00022840"/>
    </source>
</evidence>
<dbReference type="Pfam" id="PF00288">
    <property type="entry name" value="GHMP_kinases_N"/>
    <property type="match status" value="1"/>
</dbReference>
<keyword evidence="5 9" id="KW-0547">Nucleotide-binding</keyword>
<feature type="domain" description="GHMP kinase C-terminal" evidence="11">
    <location>
        <begin position="206"/>
        <end position="250"/>
    </location>
</feature>
<keyword evidence="13" id="KW-1185">Reference proteome</keyword>
<dbReference type="InterPro" id="IPR014721">
    <property type="entry name" value="Ribsml_uS5_D2-typ_fold_subgr"/>
</dbReference>
<evidence type="ECO:0000256" key="1">
    <source>
        <dbReference type="ARBA" id="ARBA00009684"/>
    </source>
</evidence>
<dbReference type="GO" id="GO:0005524">
    <property type="term" value="F:ATP binding"/>
    <property type="evidence" value="ECO:0007669"/>
    <property type="project" value="UniProtKB-UniRule"/>
</dbReference>
<dbReference type="EC" id="2.7.1.148" evidence="2 9"/>
<gene>
    <name evidence="9" type="primary">ispE</name>
    <name evidence="12" type="ORF">HUW51_12185</name>
</gene>
<dbReference type="PIRSF" id="PIRSF010376">
    <property type="entry name" value="IspE"/>
    <property type="match status" value="1"/>
</dbReference>
<dbReference type="Proteomes" id="UP000515237">
    <property type="component" value="Chromosome"/>
</dbReference>
<dbReference type="PANTHER" id="PTHR43527:SF2">
    <property type="entry name" value="4-DIPHOSPHOCYTIDYL-2-C-METHYL-D-ERYTHRITOL KINASE, CHLOROPLASTIC"/>
    <property type="match status" value="1"/>
</dbReference>
<evidence type="ECO:0000256" key="9">
    <source>
        <dbReference type="HAMAP-Rule" id="MF_00061"/>
    </source>
</evidence>
<evidence type="ECO:0000256" key="2">
    <source>
        <dbReference type="ARBA" id="ARBA00012052"/>
    </source>
</evidence>
<proteinExistence type="inferred from homology"/>
<evidence type="ECO:0000313" key="13">
    <source>
        <dbReference type="Proteomes" id="UP000515237"/>
    </source>
</evidence>
<feature type="active site" evidence="9">
    <location>
        <position position="132"/>
    </location>
</feature>
<dbReference type="NCBIfam" id="TIGR00154">
    <property type="entry name" value="ispE"/>
    <property type="match status" value="1"/>
</dbReference>
<name>A0A7G7G8F7_9BACT</name>
<dbReference type="InterPro" id="IPR020568">
    <property type="entry name" value="Ribosomal_Su5_D2-typ_SF"/>
</dbReference>
<evidence type="ECO:0000313" key="12">
    <source>
        <dbReference type="EMBL" id="QNF33441.1"/>
    </source>
</evidence>
<dbReference type="GO" id="GO:0019288">
    <property type="term" value="P:isopentenyl diphosphate biosynthetic process, methylerythritol 4-phosphate pathway"/>
    <property type="evidence" value="ECO:0007669"/>
    <property type="project" value="UniProtKB-UniRule"/>
</dbReference>
<dbReference type="PANTHER" id="PTHR43527">
    <property type="entry name" value="4-DIPHOSPHOCYTIDYL-2-C-METHYL-D-ERYTHRITOL KINASE, CHLOROPLASTIC"/>
    <property type="match status" value="1"/>
</dbReference>
<dbReference type="SUPFAM" id="SSF54211">
    <property type="entry name" value="Ribosomal protein S5 domain 2-like"/>
    <property type="match status" value="1"/>
</dbReference>
<keyword evidence="7 9" id="KW-0067">ATP-binding</keyword>
<comment type="similarity">
    <text evidence="1 9">Belongs to the GHMP kinase family. IspE subfamily.</text>
</comment>
<evidence type="ECO:0000256" key="4">
    <source>
        <dbReference type="ARBA" id="ARBA00022679"/>
    </source>
</evidence>
<feature type="binding site" evidence="9">
    <location>
        <begin position="90"/>
        <end position="100"/>
    </location>
    <ligand>
        <name>ATP</name>
        <dbReference type="ChEBI" id="CHEBI:30616"/>
    </ligand>
</feature>
<dbReference type="KEGG" id="aswu:HUW51_12185"/>
<dbReference type="AlphaFoldDB" id="A0A7G7G8F7"/>
<protein>
    <recommendedName>
        <fullName evidence="3 9">4-diphosphocytidyl-2-C-methyl-D-erythritol kinase</fullName>
        <shortName evidence="9">CMK</shortName>
        <ecNumber evidence="2 9">2.7.1.148</ecNumber>
    </recommendedName>
    <alternativeName>
        <fullName evidence="8 9">4-(cytidine-5'-diphospho)-2-C-methyl-D-erythritol kinase</fullName>
    </alternativeName>
</protein>
<keyword evidence="4 9" id="KW-0808">Transferase</keyword>
<keyword evidence="6 9" id="KW-0418">Kinase</keyword>
<evidence type="ECO:0000256" key="3">
    <source>
        <dbReference type="ARBA" id="ARBA00017473"/>
    </source>
</evidence>
<dbReference type="HAMAP" id="MF_00061">
    <property type="entry name" value="IspE"/>
    <property type="match status" value="1"/>
</dbReference>
<evidence type="ECO:0000256" key="5">
    <source>
        <dbReference type="ARBA" id="ARBA00022741"/>
    </source>
</evidence>
<sequence length="270" mass="30015">MIAFPNAKINIGLRVTGLRPDGFRNLESCFYPVNWCDALEIIPATNLAFTSSGLTIPGKASTNLCLKAYHLLQQDFNLKPVRIHLHKNIPIGAGMGGGSSDAAFTLKLLNNLFNLEISVPDLENYARQLGSDCAFFIQNKPVFAIEKGDVFEPLKLDLSNYKIVVIYPDLHITTAEAYREVVPQAPADNLRELLQQPLPTWKNRVDNDFEKALFLKYPVLPELKEYLYQSGAIYTSMTGSGSAVFGIFSPDFTQTLLVPHTTYAVWQGAL</sequence>
<dbReference type="EMBL" id="CP055156">
    <property type="protein sequence ID" value="QNF33441.1"/>
    <property type="molecule type" value="Genomic_DNA"/>
</dbReference>
<feature type="domain" description="GHMP kinase N-terminal" evidence="10">
    <location>
        <begin position="63"/>
        <end position="137"/>
    </location>
</feature>
<comment type="pathway">
    <text evidence="9">Isoprenoid biosynthesis; isopentenyl diphosphate biosynthesis via DXP pathway; isopentenyl diphosphate from 1-deoxy-D-xylulose 5-phosphate: step 3/6.</text>
</comment>
<accession>A0A7G7G8F7</accession>
<reference evidence="12 13" key="1">
    <citation type="journal article" date="2018" name="Int. J. Syst. Evol. Microbiol.">
        <title>Adhaeribacter swui sp. nov., isolated from wet mud.</title>
        <authorList>
            <person name="Kim D.U."/>
            <person name="Kim K.W."/>
            <person name="Kang M.S."/>
            <person name="Kim J.Y."/>
            <person name="Jang J.H."/>
            <person name="Kim M.K."/>
        </authorList>
    </citation>
    <scope>NUCLEOTIDE SEQUENCE [LARGE SCALE GENOMIC DNA]</scope>
    <source>
        <strain evidence="12 13">KCTC 52873</strain>
    </source>
</reference>
<dbReference type="Gene3D" id="3.30.70.890">
    <property type="entry name" value="GHMP kinase, C-terminal domain"/>
    <property type="match status" value="1"/>
</dbReference>
<dbReference type="GO" id="GO:0050515">
    <property type="term" value="F:4-(cytidine 5'-diphospho)-2-C-methyl-D-erythritol kinase activity"/>
    <property type="evidence" value="ECO:0007669"/>
    <property type="project" value="UniProtKB-UniRule"/>
</dbReference>
<dbReference type="Gene3D" id="3.30.230.10">
    <property type="match status" value="1"/>
</dbReference>
<comment type="function">
    <text evidence="9">Catalyzes the phosphorylation of the position 2 hydroxy group of 4-diphosphocytidyl-2C-methyl-D-erythritol.</text>
</comment>
<dbReference type="InterPro" id="IPR004424">
    <property type="entry name" value="IspE"/>
</dbReference>
<dbReference type="RefSeq" id="WP_185274292.1">
    <property type="nucleotide sequence ID" value="NZ_CP055156.1"/>
</dbReference>
<evidence type="ECO:0000256" key="8">
    <source>
        <dbReference type="ARBA" id="ARBA00032554"/>
    </source>
</evidence>
<dbReference type="UniPathway" id="UPA00056">
    <property type="reaction ID" value="UER00094"/>
</dbReference>
<comment type="catalytic activity">
    <reaction evidence="9">
        <text>4-CDP-2-C-methyl-D-erythritol + ATP = 4-CDP-2-C-methyl-D-erythritol 2-phosphate + ADP + H(+)</text>
        <dbReference type="Rhea" id="RHEA:18437"/>
        <dbReference type="ChEBI" id="CHEBI:15378"/>
        <dbReference type="ChEBI" id="CHEBI:30616"/>
        <dbReference type="ChEBI" id="CHEBI:57823"/>
        <dbReference type="ChEBI" id="CHEBI:57919"/>
        <dbReference type="ChEBI" id="CHEBI:456216"/>
        <dbReference type="EC" id="2.7.1.148"/>
    </reaction>
</comment>
<dbReference type="GO" id="GO:0016114">
    <property type="term" value="P:terpenoid biosynthetic process"/>
    <property type="evidence" value="ECO:0007669"/>
    <property type="project" value="UniProtKB-UniRule"/>
</dbReference>
<dbReference type="InterPro" id="IPR036554">
    <property type="entry name" value="GHMP_kinase_C_sf"/>
</dbReference>
<dbReference type="InterPro" id="IPR013750">
    <property type="entry name" value="GHMP_kinase_C_dom"/>
</dbReference>
<organism evidence="12 13">
    <name type="scientific">Adhaeribacter swui</name>
    <dbReference type="NCBI Taxonomy" id="2086471"/>
    <lineage>
        <taxon>Bacteria</taxon>
        <taxon>Pseudomonadati</taxon>
        <taxon>Bacteroidota</taxon>
        <taxon>Cytophagia</taxon>
        <taxon>Cytophagales</taxon>
        <taxon>Hymenobacteraceae</taxon>
        <taxon>Adhaeribacter</taxon>
    </lineage>
</organism>
<dbReference type="SUPFAM" id="SSF55060">
    <property type="entry name" value="GHMP Kinase, C-terminal domain"/>
    <property type="match status" value="1"/>
</dbReference>
<dbReference type="InterPro" id="IPR006204">
    <property type="entry name" value="GHMP_kinase_N_dom"/>
</dbReference>
<evidence type="ECO:0000259" key="10">
    <source>
        <dbReference type="Pfam" id="PF00288"/>
    </source>
</evidence>
<keyword evidence="9" id="KW-0414">Isoprene biosynthesis</keyword>
<feature type="active site" evidence="9">
    <location>
        <position position="8"/>
    </location>
</feature>